<evidence type="ECO:0000313" key="7">
    <source>
        <dbReference type="Proteomes" id="UP000176939"/>
    </source>
</evidence>
<evidence type="ECO:0000256" key="5">
    <source>
        <dbReference type="ARBA" id="ARBA00035462"/>
    </source>
</evidence>
<gene>
    <name evidence="6" type="ORF">A2Z67_04385</name>
</gene>
<evidence type="ECO:0000256" key="1">
    <source>
        <dbReference type="ARBA" id="ARBA00010528"/>
    </source>
</evidence>
<accession>A0A1F7X6S4</accession>
<evidence type="ECO:0000256" key="3">
    <source>
        <dbReference type="ARBA" id="ARBA00023274"/>
    </source>
</evidence>
<dbReference type="SUPFAM" id="SSF52166">
    <property type="entry name" value="Ribosomal protein L4"/>
    <property type="match status" value="1"/>
</dbReference>
<dbReference type="PANTHER" id="PTHR10746:SF6">
    <property type="entry name" value="LARGE RIBOSOMAL SUBUNIT PROTEIN UL4M"/>
    <property type="match status" value="1"/>
</dbReference>
<keyword evidence="2 6" id="KW-0689">Ribosomal protein</keyword>
<dbReference type="GO" id="GO:0003735">
    <property type="term" value="F:structural constituent of ribosome"/>
    <property type="evidence" value="ECO:0007669"/>
    <property type="project" value="InterPro"/>
</dbReference>
<dbReference type="InterPro" id="IPR002136">
    <property type="entry name" value="Ribosomal_uL4"/>
</dbReference>
<protein>
    <recommendedName>
        <fullName evidence="4">Large ribosomal subunit protein uL4</fullName>
    </recommendedName>
    <alternativeName>
        <fullName evidence="5">50S ribosomal protein L4</fullName>
    </alternativeName>
</protein>
<keyword evidence="3" id="KW-0687">Ribonucleoprotein</keyword>
<evidence type="ECO:0000256" key="4">
    <source>
        <dbReference type="ARBA" id="ARBA00035244"/>
    </source>
</evidence>
<dbReference type="GO" id="GO:0005840">
    <property type="term" value="C:ribosome"/>
    <property type="evidence" value="ECO:0007669"/>
    <property type="project" value="UniProtKB-KW"/>
</dbReference>
<dbReference type="AlphaFoldDB" id="A0A1F7X6S4"/>
<comment type="similarity">
    <text evidence="1">Belongs to the universal ribosomal protein uL4 family.</text>
</comment>
<dbReference type="InterPro" id="IPR013005">
    <property type="entry name" value="Ribosomal_uL4-like"/>
</dbReference>
<name>A0A1F7X6S4_9BACT</name>
<proteinExistence type="inferred from homology"/>
<dbReference type="InterPro" id="IPR023574">
    <property type="entry name" value="Ribosomal_uL4_dom_sf"/>
</dbReference>
<evidence type="ECO:0000313" key="6">
    <source>
        <dbReference type="EMBL" id="OGM10603.1"/>
    </source>
</evidence>
<dbReference type="GO" id="GO:1990904">
    <property type="term" value="C:ribonucleoprotein complex"/>
    <property type="evidence" value="ECO:0007669"/>
    <property type="project" value="UniProtKB-KW"/>
</dbReference>
<dbReference type="EMBL" id="MGFQ01000005">
    <property type="protein sequence ID" value="OGM10603.1"/>
    <property type="molecule type" value="Genomic_DNA"/>
</dbReference>
<dbReference type="NCBIfam" id="TIGR03953">
    <property type="entry name" value="rplD_bact"/>
    <property type="match status" value="1"/>
</dbReference>
<sequence>MNKIDVYSIDASKKGDILTPANFKEKLNLELLSQAIRVYGDRKHPGLNKTKTRGEVRISTRKIYRQKGTGFARHGAKSAPIFVGGGIAHGPTGIKRILTLSSKMRKKALAMALTAKLEDGDIIAVDSLKFFKKTKEVAKFIDKISKKLKKVNKITTFVVDQNPRDHFFLKNIKNASIKSFKNLNAYDVYYGGLILLDKGIFAKSERITKEKSQTPKSGKVTKK</sequence>
<dbReference type="Gene3D" id="3.40.1370.10">
    <property type="match status" value="1"/>
</dbReference>
<dbReference type="GO" id="GO:0006412">
    <property type="term" value="P:translation"/>
    <property type="evidence" value="ECO:0007669"/>
    <property type="project" value="InterPro"/>
</dbReference>
<dbReference type="Proteomes" id="UP000176939">
    <property type="component" value="Unassembled WGS sequence"/>
</dbReference>
<reference evidence="6 7" key="1">
    <citation type="journal article" date="2016" name="Nat. Commun.">
        <title>Thousands of microbial genomes shed light on interconnected biogeochemical processes in an aquifer system.</title>
        <authorList>
            <person name="Anantharaman K."/>
            <person name="Brown C.T."/>
            <person name="Hug L.A."/>
            <person name="Sharon I."/>
            <person name="Castelle C.J."/>
            <person name="Probst A.J."/>
            <person name="Thomas B.C."/>
            <person name="Singh A."/>
            <person name="Wilkins M.J."/>
            <person name="Karaoz U."/>
            <person name="Brodie E.L."/>
            <person name="Williams K.H."/>
            <person name="Hubbard S.S."/>
            <person name="Banfield J.F."/>
        </authorList>
    </citation>
    <scope>NUCLEOTIDE SEQUENCE [LARGE SCALE GENOMIC DNA]</scope>
</reference>
<dbReference type="Pfam" id="PF00573">
    <property type="entry name" value="Ribosomal_L4"/>
    <property type="match status" value="1"/>
</dbReference>
<organism evidence="6 7">
    <name type="scientific">Candidatus Woesebacteria bacterium RBG_13_36_22</name>
    <dbReference type="NCBI Taxonomy" id="1802478"/>
    <lineage>
        <taxon>Bacteria</taxon>
        <taxon>Candidatus Woeseibacteriota</taxon>
    </lineage>
</organism>
<evidence type="ECO:0000256" key="2">
    <source>
        <dbReference type="ARBA" id="ARBA00022980"/>
    </source>
</evidence>
<comment type="caution">
    <text evidence="6">The sequence shown here is derived from an EMBL/GenBank/DDBJ whole genome shotgun (WGS) entry which is preliminary data.</text>
</comment>
<dbReference type="PANTHER" id="PTHR10746">
    <property type="entry name" value="50S RIBOSOMAL PROTEIN L4"/>
    <property type="match status" value="1"/>
</dbReference>